<feature type="region of interest" description="Disordered" evidence="2">
    <location>
        <begin position="117"/>
        <end position="153"/>
    </location>
</feature>
<evidence type="ECO:0000313" key="4">
    <source>
        <dbReference type="EMBL" id="CAZ86376.1"/>
    </source>
</evidence>
<keyword evidence="1" id="KW-0863">Zinc-finger</keyword>
<name>D5GPB1_TUBMM</name>
<dbReference type="GO" id="GO:0008270">
    <property type="term" value="F:zinc ion binding"/>
    <property type="evidence" value="ECO:0007669"/>
    <property type="project" value="UniProtKB-KW"/>
</dbReference>
<dbReference type="InParanoid" id="D5GPB1"/>
<feature type="domain" description="SWIM-type" evidence="3">
    <location>
        <begin position="54"/>
        <end position="88"/>
    </location>
</feature>
<organism evidence="4 5">
    <name type="scientific">Tuber melanosporum (strain Mel28)</name>
    <name type="common">Perigord black truffle</name>
    <dbReference type="NCBI Taxonomy" id="656061"/>
    <lineage>
        <taxon>Eukaryota</taxon>
        <taxon>Fungi</taxon>
        <taxon>Dikarya</taxon>
        <taxon>Ascomycota</taxon>
        <taxon>Pezizomycotina</taxon>
        <taxon>Pezizomycetes</taxon>
        <taxon>Pezizales</taxon>
        <taxon>Tuberaceae</taxon>
        <taxon>Tuber</taxon>
    </lineage>
</organism>
<dbReference type="KEGG" id="tml:GSTUM_00011785001"/>
<gene>
    <name evidence="4" type="ORF">GSTUM_00011785001</name>
</gene>
<evidence type="ECO:0000256" key="2">
    <source>
        <dbReference type="SAM" id="MobiDB-lite"/>
    </source>
</evidence>
<protein>
    <submittedName>
        <fullName evidence="4">(Perigord truffle) hypothetical protein</fullName>
    </submittedName>
</protein>
<reference evidence="4 5" key="1">
    <citation type="journal article" date="2010" name="Nature">
        <title>Perigord black truffle genome uncovers evolutionary origins and mechanisms of symbiosis.</title>
        <authorList>
            <person name="Martin F."/>
            <person name="Kohler A."/>
            <person name="Murat C."/>
            <person name="Balestrini R."/>
            <person name="Coutinho P.M."/>
            <person name="Jaillon O."/>
            <person name="Montanini B."/>
            <person name="Morin E."/>
            <person name="Noel B."/>
            <person name="Percudani R."/>
            <person name="Porcel B."/>
            <person name="Rubini A."/>
            <person name="Amicucci A."/>
            <person name="Amselem J."/>
            <person name="Anthouard V."/>
            <person name="Arcioni S."/>
            <person name="Artiguenave F."/>
            <person name="Aury J.M."/>
            <person name="Ballario P."/>
            <person name="Bolchi A."/>
            <person name="Brenna A."/>
            <person name="Brun A."/>
            <person name="Buee M."/>
            <person name="Cantarel B."/>
            <person name="Chevalier G."/>
            <person name="Couloux A."/>
            <person name="Da Silva C."/>
            <person name="Denoeud F."/>
            <person name="Duplessis S."/>
            <person name="Ghignone S."/>
            <person name="Hilselberger B."/>
            <person name="Iotti M."/>
            <person name="Marcais B."/>
            <person name="Mello A."/>
            <person name="Miranda M."/>
            <person name="Pacioni G."/>
            <person name="Quesneville H."/>
            <person name="Riccioni C."/>
            <person name="Ruotolo R."/>
            <person name="Splivallo R."/>
            <person name="Stocchi V."/>
            <person name="Tisserant E."/>
            <person name="Viscomi A.R."/>
            <person name="Zambonelli A."/>
            <person name="Zampieri E."/>
            <person name="Henrissat B."/>
            <person name="Lebrun M.H."/>
            <person name="Paolocci F."/>
            <person name="Bonfante P."/>
            <person name="Ottonello S."/>
            <person name="Wincker P."/>
        </authorList>
    </citation>
    <scope>NUCLEOTIDE SEQUENCE [LARGE SCALE GENOMIC DNA]</scope>
    <source>
        <strain evidence="4 5">Mel28</strain>
    </source>
</reference>
<accession>D5GPB1</accession>
<dbReference type="InterPro" id="IPR007527">
    <property type="entry name" value="Znf_SWIM"/>
</dbReference>
<evidence type="ECO:0000256" key="1">
    <source>
        <dbReference type="PROSITE-ProRule" id="PRU00325"/>
    </source>
</evidence>
<dbReference type="Proteomes" id="UP000006911">
    <property type="component" value="Unassembled WGS sequence"/>
</dbReference>
<dbReference type="GeneID" id="9186616"/>
<sequence length="364" mass="40220">MQRYPFKTRNWDAVTDDIRYERALTQGIKIQSYTISPAAPEISCEVRGSTGARYTVYLSTHDVPDCSCPDCGNGNICKHIYNVVDELLDGRGVSDAVYEEWDMPLISRARSVLERRFGSSSNKVPKKATSVPTPVPARVPAAPAPAAPGPSTRAPARVPILAAQYPAFVPAAPLNPIQQTPPYPNIEAEVDDLLPHTNIHTFLRTLAITSPSVLAALRAEATPRVHALDFTNFKNQVLHIVHTVDNVPDPARPVVVRGIEDHLWGFLNEIKTKTTKHTPFKARSTGFEVCLMILKGLGEVGGVFLRQNGLVKSAVEVMIHLDVKGDMVRKFDREVMWWVGMYANIEGGLFGRLIRERGEIVVLE</sequence>
<keyword evidence="1" id="KW-0479">Metal-binding</keyword>
<feature type="compositionally biased region" description="Pro residues" evidence="2">
    <location>
        <begin position="133"/>
        <end position="148"/>
    </location>
</feature>
<keyword evidence="5" id="KW-1185">Reference proteome</keyword>
<dbReference type="HOGENOM" id="CLU_761170_0_0_1"/>
<keyword evidence="1" id="KW-0862">Zinc</keyword>
<dbReference type="EMBL" id="FN430373">
    <property type="protein sequence ID" value="CAZ86376.1"/>
    <property type="molecule type" value="Genomic_DNA"/>
</dbReference>
<evidence type="ECO:0000259" key="3">
    <source>
        <dbReference type="PROSITE" id="PS50966"/>
    </source>
</evidence>
<evidence type="ECO:0000313" key="5">
    <source>
        <dbReference type="Proteomes" id="UP000006911"/>
    </source>
</evidence>
<dbReference type="RefSeq" id="XP_002842185.1">
    <property type="nucleotide sequence ID" value="XM_002842139.1"/>
</dbReference>
<dbReference type="PROSITE" id="PS50966">
    <property type="entry name" value="ZF_SWIM"/>
    <property type="match status" value="1"/>
</dbReference>
<proteinExistence type="predicted"/>
<dbReference type="AlphaFoldDB" id="D5GPB1"/>